<dbReference type="InterPro" id="IPR033470">
    <property type="entry name" value="FakA-like_C"/>
</dbReference>
<reference evidence="2 3" key="1">
    <citation type="submission" date="2016-11" db="EMBL/GenBank/DDBJ databases">
        <authorList>
            <person name="Jaros S."/>
            <person name="Januszkiewicz K."/>
            <person name="Wedrychowicz H."/>
        </authorList>
    </citation>
    <scope>NUCLEOTIDE SEQUENCE [LARGE SCALE GENOMIC DNA]</scope>
    <source>
        <strain evidence="2 3">DSM 14501</strain>
    </source>
</reference>
<dbReference type="SUPFAM" id="SSF101473">
    <property type="entry name" value="DhaL-like"/>
    <property type="match status" value="1"/>
</dbReference>
<dbReference type="GO" id="GO:0004371">
    <property type="term" value="F:glycerone kinase activity"/>
    <property type="evidence" value="ECO:0007669"/>
    <property type="project" value="InterPro"/>
</dbReference>
<name>A0A1M6LGY8_9FIRM</name>
<keyword evidence="3" id="KW-1185">Reference proteome</keyword>
<dbReference type="RefSeq" id="WP_094756656.1">
    <property type="nucleotide sequence ID" value="NZ_FRAJ01000003.1"/>
</dbReference>
<dbReference type="Gene3D" id="1.25.40.340">
    <property type="match status" value="1"/>
</dbReference>
<dbReference type="GO" id="GO:0006071">
    <property type="term" value="P:glycerol metabolic process"/>
    <property type="evidence" value="ECO:0007669"/>
    <property type="project" value="InterPro"/>
</dbReference>
<feature type="domain" description="DhaL" evidence="1">
    <location>
        <begin position="9"/>
        <end position="201"/>
    </location>
</feature>
<dbReference type="Pfam" id="PF13684">
    <property type="entry name" value="FakA-like_C"/>
    <property type="match status" value="1"/>
</dbReference>
<dbReference type="InterPro" id="IPR048394">
    <property type="entry name" value="FakA-like_M"/>
</dbReference>
<dbReference type="PROSITE" id="PS51480">
    <property type="entry name" value="DHAL"/>
    <property type="match status" value="1"/>
</dbReference>
<proteinExistence type="predicted"/>
<dbReference type="InterPro" id="IPR004007">
    <property type="entry name" value="DhaL_dom"/>
</dbReference>
<dbReference type="NCBIfam" id="TIGR03599">
    <property type="entry name" value="YloV"/>
    <property type="match status" value="1"/>
</dbReference>
<evidence type="ECO:0000313" key="2">
    <source>
        <dbReference type="EMBL" id="SHJ70427.1"/>
    </source>
</evidence>
<sequence>MKLRQIDGETLKKMFIQGAYKLSKNREVVDSLNVFPVPDGDTGTNMFLTMESAVSEISKIKEPSISNIAKAIADGSLMGARGNSGVILSQIFRGFEKACKDKEVLSIKDFSTALKSASDVAYKAVMKPIEGTILTIIREVSKKALEITSKNLDFNEFFSEIIEYGEKILEKTPDMLNALKQAGVVDAGGKGLIFILKGFEEALNGEISEEEINTYSSKVQIKDEHDGVIEFGYCTEFIIKGNSSYLNELKNKIKNLGDSMLVVGDEDLIKVHIHTNNPGKVIEYGLEIGELINIKIDNMRYQHQNKVVANKDIKKTEEKKKYGIISVAMGEGLYNIFKDLNVDKVISGGQTMNPSTEDIVKAINEINADNIFILPNNSNIILAANQAKEITEKNVFVIPTKTIPQGITSLIQFDPSLSIKENFDNMMEALNNVKTVQITYSVRDSSFKDLKINKGDILGIADGEIISVGNSINSVADEALRKVINDEHEILTIYYGSEISEETANEFASKMEEIYPELDIEVYFGGQPLYYYIFSVE</sequence>
<evidence type="ECO:0000313" key="3">
    <source>
        <dbReference type="Proteomes" id="UP000184082"/>
    </source>
</evidence>
<dbReference type="SMART" id="SM01120">
    <property type="entry name" value="Dak2"/>
    <property type="match status" value="1"/>
</dbReference>
<dbReference type="SMART" id="SM01121">
    <property type="entry name" value="Dak1_2"/>
    <property type="match status" value="1"/>
</dbReference>
<dbReference type="Proteomes" id="UP000184082">
    <property type="component" value="Unassembled WGS sequence"/>
</dbReference>
<dbReference type="EMBL" id="FRAJ01000003">
    <property type="protein sequence ID" value="SHJ70427.1"/>
    <property type="molecule type" value="Genomic_DNA"/>
</dbReference>
<dbReference type="Pfam" id="PF21645">
    <property type="entry name" value="FakA-like_M"/>
    <property type="match status" value="1"/>
</dbReference>
<dbReference type="InterPro" id="IPR050270">
    <property type="entry name" value="DegV_domain_contain"/>
</dbReference>
<dbReference type="Pfam" id="PF02734">
    <property type="entry name" value="Dak2"/>
    <property type="match status" value="1"/>
</dbReference>
<gene>
    <name evidence="2" type="ORF">SAMN02745883_00202</name>
</gene>
<dbReference type="PANTHER" id="PTHR33434">
    <property type="entry name" value="DEGV DOMAIN-CONTAINING PROTEIN DR_1986-RELATED"/>
    <property type="match status" value="1"/>
</dbReference>
<dbReference type="AlphaFoldDB" id="A0A1M6LGY8"/>
<accession>A0A1M6LGY8</accession>
<evidence type="ECO:0000259" key="1">
    <source>
        <dbReference type="PROSITE" id="PS51480"/>
    </source>
</evidence>
<dbReference type="STRING" id="1121266.SAMN02745883_00202"/>
<dbReference type="InterPro" id="IPR036117">
    <property type="entry name" value="DhaL_dom_sf"/>
</dbReference>
<dbReference type="InterPro" id="IPR019986">
    <property type="entry name" value="YloV-like"/>
</dbReference>
<organism evidence="2 3">
    <name type="scientific">Caminicella sporogenes DSM 14501</name>
    <dbReference type="NCBI Taxonomy" id="1121266"/>
    <lineage>
        <taxon>Bacteria</taxon>
        <taxon>Bacillati</taxon>
        <taxon>Bacillota</taxon>
        <taxon>Clostridia</taxon>
        <taxon>Peptostreptococcales</taxon>
        <taxon>Caminicellaceae</taxon>
        <taxon>Caminicella</taxon>
    </lineage>
</organism>
<dbReference type="PANTHER" id="PTHR33434:SF4">
    <property type="entry name" value="PHOSPHATASE PROTEIN"/>
    <property type="match status" value="1"/>
</dbReference>
<protein>
    <recommendedName>
        <fullName evidence="1">DhaL domain-containing protein</fullName>
    </recommendedName>
</protein>